<sequence length="94" mass="9545">MTFAPAASAPMVMAPAPKRRTATSPLPCSWTCRAGRDAAGAVAHAAAAPPPAVMSRRLIAGAVVTAAVLVAVRAGVPLPRPQRTHVRTTVGCRP</sequence>
<feature type="compositionally biased region" description="Low complexity" evidence="1">
    <location>
        <begin position="1"/>
        <end position="16"/>
    </location>
</feature>
<comment type="caution">
    <text evidence="2">The sequence shown here is derived from an EMBL/GenBank/DDBJ whole genome shotgun (WGS) entry which is preliminary data.</text>
</comment>
<keyword evidence="3" id="KW-1185">Reference proteome</keyword>
<dbReference type="STRING" id="388357.GCA_001580365_03128"/>
<organism evidence="2 3">
    <name type="scientific">Kocuria turfanensis</name>
    <dbReference type="NCBI Taxonomy" id="388357"/>
    <lineage>
        <taxon>Bacteria</taxon>
        <taxon>Bacillati</taxon>
        <taxon>Actinomycetota</taxon>
        <taxon>Actinomycetes</taxon>
        <taxon>Micrococcales</taxon>
        <taxon>Micrococcaceae</taxon>
        <taxon>Kocuria</taxon>
    </lineage>
</organism>
<evidence type="ECO:0000256" key="1">
    <source>
        <dbReference type="SAM" id="MobiDB-lite"/>
    </source>
</evidence>
<dbReference type="EMBL" id="BJZS01000098">
    <property type="protein sequence ID" value="GEO96812.1"/>
    <property type="molecule type" value="Genomic_DNA"/>
</dbReference>
<name>A0A512IGH9_9MICC</name>
<gene>
    <name evidence="2" type="ORF">KTU01_29350</name>
</gene>
<accession>A0A512IGH9</accession>
<dbReference type="AlphaFoldDB" id="A0A512IGH9"/>
<protein>
    <submittedName>
        <fullName evidence="2">Uncharacterized protein</fullName>
    </submittedName>
</protein>
<dbReference type="Proteomes" id="UP000321103">
    <property type="component" value="Unassembled WGS sequence"/>
</dbReference>
<evidence type="ECO:0000313" key="2">
    <source>
        <dbReference type="EMBL" id="GEO96812.1"/>
    </source>
</evidence>
<proteinExistence type="predicted"/>
<evidence type="ECO:0000313" key="3">
    <source>
        <dbReference type="Proteomes" id="UP000321103"/>
    </source>
</evidence>
<reference evidence="2 3" key="1">
    <citation type="submission" date="2019-07" db="EMBL/GenBank/DDBJ databases">
        <title>Whole genome shotgun sequence of Kocuria turfanensis NBRC 107627.</title>
        <authorList>
            <person name="Hosoyama A."/>
            <person name="Uohara A."/>
            <person name="Ohji S."/>
            <person name="Ichikawa N."/>
        </authorList>
    </citation>
    <scope>NUCLEOTIDE SEQUENCE [LARGE SCALE GENOMIC DNA]</scope>
    <source>
        <strain evidence="2 3">NBRC 107627</strain>
    </source>
</reference>
<feature type="region of interest" description="Disordered" evidence="1">
    <location>
        <begin position="1"/>
        <end position="25"/>
    </location>
</feature>